<accession>A0A448XEA8</accession>
<organism evidence="2 3">
    <name type="scientific">Protopolystoma xenopodis</name>
    <dbReference type="NCBI Taxonomy" id="117903"/>
    <lineage>
        <taxon>Eukaryota</taxon>
        <taxon>Metazoa</taxon>
        <taxon>Spiralia</taxon>
        <taxon>Lophotrochozoa</taxon>
        <taxon>Platyhelminthes</taxon>
        <taxon>Monogenea</taxon>
        <taxon>Polyopisthocotylea</taxon>
        <taxon>Polystomatidea</taxon>
        <taxon>Polystomatidae</taxon>
        <taxon>Protopolystoma</taxon>
    </lineage>
</organism>
<keyword evidence="1" id="KW-0175">Coiled coil</keyword>
<dbReference type="EMBL" id="CAAALY010247828">
    <property type="protein sequence ID" value="VEL34519.1"/>
    <property type="molecule type" value="Genomic_DNA"/>
</dbReference>
<sequence>MPVYYVRTWETFQFGFLTKPNFFILLQLAHSVLNFRIRLHIGFFLRLVWATGDSEEEKRLKELHERLVREQEKELEEKRRKEEEERARRYEQELRELEERQRSEAEEQRRIRREQELILNRKHVRPKVCFAIKK</sequence>
<dbReference type="Proteomes" id="UP000784294">
    <property type="component" value="Unassembled WGS sequence"/>
</dbReference>
<evidence type="ECO:0000313" key="3">
    <source>
        <dbReference type="Proteomes" id="UP000784294"/>
    </source>
</evidence>
<dbReference type="AlphaFoldDB" id="A0A448XEA8"/>
<protein>
    <submittedName>
        <fullName evidence="2">Uncharacterized protein</fullName>
    </submittedName>
</protein>
<proteinExistence type="predicted"/>
<gene>
    <name evidence="2" type="ORF">PXEA_LOCUS27959</name>
</gene>
<keyword evidence="3" id="KW-1185">Reference proteome</keyword>
<evidence type="ECO:0000313" key="2">
    <source>
        <dbReference type="EMBL" id="VEL34519.1"/>
    </source>
</evidence>
<name>A0A448XEA8_9PLAT</name>
<evidence type="ECO:0000256" key="1">
    <source>
        <dbReference type="SAM" id="Coils"/>
    </source>
</evidence>
<reference evidence="2" key="1">
    <citation type="submission" date="2018-11" db="EMBL/GenBank/DDBJ databases">
        <authorList>
            <consortium name="Pathogen Informatics"/>
        </authorList>
    </citation>
    <scope>NUCLEOTIDE SEQUENCE</scope>
</reference>
<feature type="coiled-coil region" evidence="1">
    <location>
        <begin position="53"/>
        <end position="115"/>
    </location>
</feature>
<comment type="caution">
    <text evidence="2">The sequence shown here is derived from an EMBL/GenBank/DDBJ whole genome shotgun (WGS) entry which is preliminary data.</text>
</comment>
<dbReference type="InterPro" id="IPR033371">
    <property type="entry name" value="ARGLU1"/>
</dbReference>
<dbReference type="Pfam" id="PF15346">
    <property type="entry name" value="ARGLU"/>
    <property type="match status" value="1"/>
</dbReference>